<dbReference type="Proteomes" id="UP000789366">
    <property type="component" value="Unassembled WGS sequence"/>
</dbReference>
<organism evidence="1 2">
    <name type="scientific">Cetraspora pellucida</name>
    <dbReference type="NCBI Taxonomy" id="1433469"/>
    <lineage>
        <taxon>Eukaryota</taxon>
        <taxon>Fungi</taxon>
        <taxon>Fungi incertae sedis</taxon>
        <taxon>Mucoromycota</taxon>
        <taxon>Glomeromycotina</taxon>
        <taxon>Glomeromycetes</taxon>
        <taxon>Diversisporales</taxon>
        <taxon>Gigasporaceae</taxon>
        <taxon>Cetraspora</taxon>
    </lineage>
</organism>
<evidence type="ECO:0000313" key="2">
    <source>
        <dbReference type="Proteomes" id="UP000789366"/>
    </source>
</evidence>
<keyword evidence="2" id="KW-1185">Reference proteome</keyword>
<gene>
    <name evidence="1" type="ORF">SPELUC_LOCUS2143</name>
</gene>
<sequence>MSTQNIQLEQYRGRKTLEEISIYSIFVLKCDNELTAIFQQNLSNKQLIYFIPDNVDNATEYRNEVSIYILCIYSTLINRQKARIDITDIKPFFDILVPNNEPLSIFKPRLVKIISGAEKIDKSKFGMKDINNMNFKRAHKKKLSLSERTILNNYHCVSNTNLPDYLYSFSISVENYQSLEDNKSNNLIIFKVFLYDRTFVLIWDIETYSGHKMEDLPNARNEEDQELMVKHNVVNDYQEVSSIAYVSLSDAHYFAGGMKVCNLLGAEAWSSNMLCSMIASENTEYSKYPGAYVITLIKSLENKCLVTGLDFASLYPSLIMTYNLSPDKIILSYKEMINVIRSRKKIYIIKFLFNSQTIEAWFIHHNNISEEKDLYARVLENLFNKRKKIKKCLNELNKESFEYSCLDSKQKAVKLYMNTFYGKADNNLSSFYQLQLAGGVTSARQRNIKFVKKFVEDKEFSIKYRDTDSLYFTCPEECFQKSNLCNEVNTKLEKENGMPYLNIAYEKLLFPVVFTGKKKYYGLEHKNKPNFNLGKLFIREVNIVKRGQSKLFCNENVKKLSKLDYDEFIQTCIWRPKKESKQRNISVEQFVSQMEAKYSHKVLKNQQLIKKVVSKEIYDNCREKISQQKGDCMEYPDVKNATTQAEKICSGISGASITRSSGVSAEHNNYFNILDKITDSTRSKLLNLLSKLSKLNVGYRNAMYDLITQVQKRKPKITILEQYIFLYDLESECRELIDFWNTWYKVVGLEITRLQALSITYGSKKDDPSDIDDTIDLYCKYS</sequence>
<comment type="caution">
    <text evidence="1">The sequence shown here is derived from an EMBL/GenBank/DDBJ whole genome shotgun (WGS) entry which is preliminary data.</text>
</comment>
<evidence type="ECO:0000313" key="1">
    <source>
        <dbReference type="EMBL" id="CAG8481362.1"/>
    </source>
</evidence>
<protein>
    <submittedName>
        <fullName evidence="1">2623_t:CDS:1</fullName>
    </submittedName>
</protein>
<dbReference type="EMBL" id="CAJVPW010001332">
    <property type="protein sequence ID" value="CAG8481362.1"/>
    <property type="molecule type" value="Genomic_DNA"/>
</dbReference>
<reference evidence="1" key="1">
    <citation type="submission" date="2021-06" db="EMBL/GenBank/DDBJ databases">
        <authorList>
            <person name="Kallberg Y."/>
            <person name="Tangrot J."/>
            <person name="Rosling A."/>
        </authorList>
    </citation>
    <scope>NUCLEOTIDE SEQUENCE</scope>
    <source>
        <strain evidence="1">28 12/20/2015</strain>
    </source>
</reference>
<accession>A0ACA9KLX6</accession>
<proteinExistence type="predicted"/>
<name>A0ACA9KLX6_9GLOM</name>